<protein>
    <submittedName>
        <fullName evidence="1">Uncharacterized protein</fullName>
    </submittedName>
</protein>
<proteinExistence type="predicted"/>
<dbReference type="EMBL" id="BLXT01000368">
    <property type="protein sequence ID" value="GFN76185.1"/>
    <property type="molecule type" value="Genomic_DNA"/>
</dbReference>
<reference evidence="1 2" key="1">
    <citation type="journal article" date="2021" name="Elife">
        <title>Chloroplast acquisition without the gene transfer in kleptoplastic sea slugs, Plakobranchus ocellatus.</title>
        <authorList>
            <person name="Maeda T."/>
            <person name="Takahashi S."/>
            <person name="Yoshida T."/>
            <person name="Shimamura S."/>
            <person name="Takaki Y."/>
            <person name="Nagai Y."/>
            <person name="Toyoda A."/>
            <person name="Suzuki Y."/>
            <person name="Arimoto A."/>
            <person name="Ishii H."/>
            <person name="Satoh N."/>
            <person name="Nishiyama T."/>
            <person name="Hasebe M."/>
            <person name="Maruyama T."/>
            <person name="Minagawa J."/>
            <person name="Obokata J."/>
            <person name="Shigenobu S."/>
        </authorList>
    </citation>
    <scope>NUCLEOTIDE SEQUENCE [LARGE SCALE GENOMIC DNA]</scope>
</reference>
<dbReference type="AlphaFoldDB" id="A0AAV3XZC9"/>
<organism evidence="1 2">
    <name type="scientific">Plakobranchus ocellatus</name>
    <dbReference type="NCBI Taxonomy" id="259542"/>
    <lineage>
        <taxon>Eukaryota</taxon>
        <taxon>Metazoa</taxon>
        <taxon>Spiralia</taxon>
        <taxon>Lophotrochozoa</taxon>
        <taxon>Mollusca</taxon>
        <taxon>Gastropoda</taxon>
        <taxon>Heterobranchia</taxon>
        <taxon>Euthyneura</taxon>
        <taxon>Panpulmonata</taxon>
        <taxon>Sacoglossa</taxon>
        <taxon>Placobranchoidea</taxon>
        <taxon>Plakobranchidae</taxon>
        <taxon>Plakobranchus</taxon>
    </lineage>
</organism>
<accession>A0AAV3XZC9</accession>
<sequence>MPRDSDCPQQDDLRLSGPHQTKALVVGLNRTVVRREKDLSRPDSGPNVRTDVQREAHGNARDGYLQVYRAHSARLLASRCYKIALGIPL</sequence>
<gene>
    <name evidence="1" type="ORF">PoB_000269100</name>
</gene>
<evidence type="ECO:0000313" key="1">
    <source>
        <dbReference type="EMBL" id="GFN76185.1"/>
    </source>
</evidence>
<evidence type="ECO:0000313" key="2">
    <source>
        <dbReference type="Proteomes" id="UP000735302"/>
    </source>
</evidence>
<keyword evidence="2" id="KW-1185">Reference proteome</keyword>
<comment type="caution">
    <text evidence="1">The sequence shown here is derived from an EMBL/GenBank/DDBJ whole genome shotgun (WGS) entry which is preliminary data.</text>
</comment>
<name>A0AAV3XZC9_9GAST</name>
<dbReference type="Proteomes" id="UP000735302">
    <property type="component" value="Unassembled WGS sequence"/>
</dbReference>